<accession>A0A9D9NH50</accession>
<dbReference type="NCBIfam" id="TIGR00360">
    <property type="entry name" value="ComEC_N-term"/>
    <property type="match status" value="1"/>
</dbReference>
<evidence type="ECO:0000313" key="9">
    <source>
        <dbReference type="Proteomes" id="UP000823604"/>
    </source>
</evidence>
<name>A0A9D9NH50_9BACT</name>
<keyword evidence="5 6" id="KW-0472">Membrane</keyword>
<evidence type="ECO:0000256" key="1">
    <source>
        <dbReference type="ARBA" id="ARBA00004651"/>
    </source>
</evidence>
<organism evidence="8 9">
    <name type="scientific">Candidatus Merdivivens pullicola</name>
    <dbReference type="NCBI Taxonomy" id="2840872"/>
    <lineage>
        <taxon>Bacteria</taxon>
        <taxon>Pseudomonadati</taxon>
        <taxon>Bacteroidota</taxon>
        <taxon>Bacteroidia</taxon>
        <taxon>Bacteroidales</taxon>
        <taxon>Muribaculaceae</taxon>
        <taxon>Muribaculaceae incertae sedis</taxon>
        <taxon>Candidatus Merdivivens</taxon>
    </lineage>
</organism>
<keyword evidence="3 6" id="KW-0812">Transmembrane</keyword>
<dbReference type="PANTHER" id="PTHR30619">
    <property type="entry name" value="DNA INTERNALIZATION/COMPETENCE PROTEIN COMEC/REC2"/>
    <property type="match status" value="1"/>
</dbReference>
<feature type="transmembrane region" description="Helical" evidence="6">
    <location>
        <begin position="191"/>
        <end position="211"/>
    </location>
</feature>
<evidence type="ECO:0000256" key="6">
    <source>
        <dbReference type="SAM" id="Phobius"/>
    </source>
</evidence>
<evidence type="ECO:0000313" key="8">
    <source>
        <dbReference type="EMBL" id="MBO8473431.1"/>
    </source>
</evidence>
<dbReference type="GO" id="GO:0005886">
    <property type="term" value="C:plasma membrane"/>
    <property type="evidence" value="ECO:0007669"/>
    <property type="project" value="UniProtKB-SubCell"/>
</dbReference>
<dbReference type="Proteomes" id="UP000823604">
    <property type="component" value="Unassembled WGS sequence"/>
</dbReference>
<evidence type="ECO:0000256" key="4">
    <source>
        <dbReference type="ARBA" id="ARBA00022989"/>
    </source>
</evidence>
<sequence length="310" mass="34138">MRGDGFRTRLFTAGISAIYLTAFIYIRVVSGSSIPKPGTAATDFIYGKCEAAIEAVLPCDPDGVAFSKALFLGDKSEISWNDKEYFRISGASHLLALSGMHLSIFYVIIRFLTAFIPGNRAGVAIKGCLNIAILFLYSAMTGMANSIARAFVMICIYEIGRILGRRQKPMWVLALSAIVILSLNPKAAADVGFQLSYSAMIGIFTIFPYLKDLVYTKNKAMKYIWTTIALSVACQISTLPLIMWYFGYFPKYFLVTNLLCVPLSSVILALILASMGLYWIWPEAGITCGKLLTISIDILTWVTKTVSELP</sequence>
<comment type="caution">
    <text evidence="8">The sequence shown here is derived from an EMBL/GenBank/DDBJ whole genome shotgun (WGS) entry which is preliminary data.</text>
</comment>
<feature type="transmembrane region" description="Helical" evidence="6">
    <location>
        <begin position="223"/>
        <end position="246"/>
    </location>
</feature>
<feature type="transmembrane region" description="Helical" evidence="6">
    <location>
        <begin position="169"/>
        <end position="185"/>
    </location>
</feature>
<reference evidence="8" key="2">
    <citation type="journal article" date="2021" name="PeerJ">
        <title>Extensive microbial diversity within the chicken gut microbiome revealed by metagenomics and culture.</title>
        <authorList>
            <person name="Gilroy R."/>
            <person name="Ravi A."/>
            <person name="Getino M."/>
            <person name="Pursley I."/>
            <person name="Horton D.L."/>
            <person name="Alikhan N.F."/>
            <person name="Baker D."/>
            <person name="Gharbi K."/>
            <person name="Hall N."/>
            <person name="Watson M."/>
            <person name="Adriaenssens E.M."/>
            <person name="Foster-Nyarko E."/>
            <person name="Jarju S."/>
            <person name="Secka A."/>
            <person name="Antonio M."/>
            <person name="Oren A."/>
            <person name="Chaudhuri R.R."/>
            <person name="La Ragione R."/>
            <person name="Hildebrand F."/>
            <person name="Pallen M.J."/>
        </authorList>
    </citation>
    <scope>NUCLEOTIDE SEQUENCE</scope>
    <source>
        <strain evidence="8">B1-8020</strain>
    </source>
</reference>
<proteinExistence type="predicted"/>
<evidence type="ECO:0000256" key="3">
    <source>
        <dbReference type="ARBA" id="ARBA00022692"/>
    </source>
</evidence>
<evidence type="ECO:0000256" key="5">
    <source>
        <dbReference type="ARBA" id="ARBA00023136"/>
    </source>
</evidence>
<comment type="subcellular location">
    <subcellularLocation>
        <location evidence="1">Cell membrane</location>
        <topology evidence="1">Multi-pass membrane protein</topology>
    </subcellularLocation>
</comment>
<evidence type="ECO:0000259" key="7">
    <source>
        <dbReference type="Pfam" id="PF03772"/>
    </source>
</evidence>
<protein>
    <submittedName>
        <fullName evidence="8">ComEC/Rec2 family competence protein</fullName>
    </submittedName>
</protein>
<evidence type="ECO:0000256" key="2">
    <source>
        <dbReference type="ARBA" id="ARBA00022475"/>
    </source>
</evidence>
<dbReference type="PANTHER" id="PTHR30619:SF1">
    <property type="entry name" value="RECOMBINATION PROTEIN 2"/>
    <property type="match status" value="1"/>
</dbReference>
<feature type="transmembrane region" description="Helical" evidence="6">
    <location>
        <begin position="131"/>
        <end position="157"/>
    </location>
</feature>
<dbReference type="InterPro" id="IPR004477">
    <property type="entry name" value="ComEC_N"/>
</dbReference>
<keyword evidence="4 6" id="KW-1133">Transmembrane helix</keyword>
<dbReference type="Pfam" id="PF03772">
    <property type="entry name" value="Competence"/>
    <property type="match status" value="1"/>
</dbReference>
<feature type="domain" description="ComEC/Rec2-related protein" evidence="7">
    <location>
        <begin position="70"/>
        <end position="310"/>
    </location>
</feature>
<feature type="transmembrane region" description="Helical" evidence="6">
    <location>
        <begin position="252"/>
        <end position="281"/>
    </location>
</feature>
<dbReference type="EMBL" id="JADIMA010000072">
    <property type="protein sequence ID" value="MBO8473431.1"/>
    <property type="molecule type" value="Genomic_DNA"/>
</dbReference>
<dbReference type="InterPro" id="IPR052159">
    <property type="entry name" value="Competence_DNA_uptake"/>
</dbReference>
<feature type="transmembrane region" description="Helical" evidence="6">
    <location>
        <begin position="6"/>
        <end position="26"/>
    </location>
</feature>
<dbReference type="AlphaFoldDB" id="A0A9D9NH50"/>
<reference evidence="8" key="1">
    <citation type="submission" date="2020-10" db="EMBL/GenBank/DDBJ databases">
        <authorList>
            <person name="Gilroy R."/>
        </authorList>
    </citation>
    <scope>NUCLEOTIDE SEQUENCE</scope>
    <source>
        <strain evidence="8">B1-8020</strain>
    </source>
</reference>
<feature type="transmembrane region" description="Helical" evidence="6">
    <location>
        <begin position="94"/>
        <end position="116"/>
    </location>
</feature>
<gene>
    <name evidence="8" type="ORF">IAB81_07375</name>
</gene>
<keyword evidence="2" id="KW-1003">Cell membrane</keyword>